<dbReference type="AlphaFoldDB" id="A0A1E8FJG1"/>
<protein>
    <submittedName>
        <fullName evidence="1">Uncharacterized protein</fullName>
    </submittedName>
</protein>
<proteinExistence type="predicted"/>
<accession>A0A1E8FJG1</accession>
<organism evidence="1 2">
    <name type="scientific">Alteromonas lipolytica</name>
    <dbReference type="NCBI Taxonomy" id="1856405"/>
    <lineage>
        <taxon>Bacteria</taxon>
        <taxon>Pseudomonadati</taxon>
        <taxon>Pseudomonadota</taxon>
        <taxon>Gammaproteobacteria</taxon>
        <taxon>Alteromonadales</taxon>
        <taxon>Alteromonadaceae</taxon>
        <taxon>Alteromonas/Salinimonas group</taxon>
        <taxon>Alteromonas</taxon>
    </lineage>
</organism>
<evidence type="ECO:0000313" key="1">
    <source>
        <dbReference type="EMBL" id="OFI35573.1"/>
    </source>
</evidence>
<gene>
    <name evidence="1" type="ORF">BFC17_12495</name>
</gene>
<sequence>MDDAQIAEKAKTIASYNLKDPGSAQFRNIKVSRVTEERHQAQPTTIVGLIEFVCLEVNAKNSYGGYTGFKGNVVHSDGRVETDSFYSIWCQSSHKSYQSIPAQ</sequence>
<dbReference type="EMBL" id="MJIC01000009">
    <property type="protein sequence ID" value="OFI35573.1"/>
    <property type="molecule type" value="Genomic_DNA"/>
</dbReference>
<dbReference type="Proteomes" id="UP000176037">
    <property type="component" value="Unassembled WGS sequence"/>
</dbReference>
<reference evidence="1 2" key="1">
    <citation type="submission" date="2016-09" db="EMBL/GenBank/DDBJ databases">
        <title>Alteromonas lipolytica, a new species isolated from sea water.</title>
        <authorList>
            <person name="Wu Y.-H."/>
            <person name="Cheng H."/>
            <person name="Xu X.-W."/>
        </authorList>
    </citation>
    <scope>NUCLEOTIDE SEQUENCE [LARGE SCALE GENOMIC DNA]</scope>
    <source>
        <strain evidence="1 2">JW12</strain>
    </source>
</reference>
<keyword evidence="2" id="KW-1185">Reference proteome</keyword>
<name>A0A1E8FJG1_9ALTE</name>
<evidence type="ECO:0000313" key="2">
    <source>
        <dbReference type="Proteomes" id="UP000176037"/>
    </source>
</evidence>
<comment type="caution">
    <text evidence="1">The sequence shown here is derived from an EMBL/GenBank/DDBJ whole genome shotgun (WGS) entry which is preliminary data.</text>
</comment>